<dbReference type="RefSeq" id="WP_209464071.1">
    <property type="nucleotide sequence ID" value="NZ_CP110224.1"/>
</dbReference>
<organism evidence="1 2">
    <name type="scientific">Virgibacillus natechei</name>
    <dbReference type="NCBI Taxonomy" id="1216297"/>
    <lineage>
        <taxon>Bacteria</taxon>
        <taxon>Bacillati</taxon>
        <taxon>Bacillota</taxon>
        <taxon>Bacilli</taxon>
        <taxon>Bacillales</taxon>
        <taxon>Bacillaceae</taxon>
        <taxon>Virgibacillus</taxon>
    </lineage>
</organism>
<proteinExistence type="predicted"/>
<evidence type="ECO:0000313" key="1">
    <source>
        <dbReference type="EMBL" id="MBP1970992.1"/>
    </source>
</evidence>
<name>A0ABS4IJ93_9BACI</name>
<evidence type="ECO:0000313" key="2">
    <source>
        <dbReference type="Proteomes" id="UP001519345"/>
    </source>
</evidence>
<comment type="caution">
    <text evidence="1">The sequence shown here is derived from an EMBL/GenBank/DDBJ whole genome shotgun (WGS) entry which is preliminary data.</text>
</comment>
<dbReference type="EMBL" id="JAGGKX010000019">
    <property type="protein sequence ID" value="MBP1970992.1"/>
    <property type="molecule type" value="Genomic_DNA"/>
</dbReference>
<gene>
    <name evidence="1" type="ORF">J2Z83_003129</name>
</gene>
<protein>
    <submittedName>
        <fullName evidence="1">Uncharacterized protein</fullName>
    </submittedName>
</protein>
<sequence length="64" mass="7514">MTNFERLKSLDSEYEMADLILYVLSINYSQIIKGDGTLEGLPLLRWLQEEYKEGERSESEIENI</sequence>
<dbReference type="Proteomes" id="UP001519345">
    <property type="component" value="Unassembled WGS sequence"/>
</dbReference>
<reference evidence="1 2" key="1">
    <citation type="submission" date="2021-03" db="EMBL/GenBank/DDBJ databases">
        <title>Genomic Encyclopedia of Type Strains, Phase IV (KMG-IV): sequencing the most valuable type-strain genomes for metagenomic binning, comparative biology and taxonomic classification.</title>
        <authorList>
            <person name="Goeker M."/>
        </authorList>
    </citation>
    <scope>NUCLEOTIDE SEQUENCE [LARGE SCALE GENOMIC DNA]</scope>
    <source>
        <strain evidence="1 2">DSM 25609</strain>
    </source>
</reference>
<keyword evidence="2" id="KW-1185">Reference proteome</keyword>
<accession>A0ABS4IJ93</accession>